<keyword evidence="8 12" id="KW-0808">Transferase</keyword>
<comment type="caution">
    <text evidence="14">The sequence shown here is derived from an EMBL/GenBank/DDBJ whole genome shotgun (WGS) entry which is preliminary data.</text>
</comment>
<protein>
    <recommendedName>
        <fullName evidence="4 12">Ribosomal RNA small subunit methyltransferase E</fullName>
        <ecNumber evidence="3 12">2.1.1.193</ecNumber>
    </recommendedName>
</protein>
<reference evidence="14 15" key="1">
    <citation type="submission" date="2021-01" db="EMBL/GenBank/DDBJ databases">
        <title>Genomic Encyclopedia of Type Strains, Phase IV (KMG-IV): sequencing the most valuable type-strain genomes for metagenomic binning, comparative biology and taxonomic classification.</title>
        <authorList>
            <person name="Goeker M."/>
        </authorList>
    </citation>
    <scope>NUCLEOTIDE SEQUENCE [LARGE SCALE GENOMIC DNA]</scope>
    <source>
        <strain evidence="14 15">DSM 24436</strain>
    </source>
</reference>
<evidence type="ECO:0000256" key="3">
    <source>
        <dbReference type="ARBA" id="ARBA00012328"/>
    </source>
</evidence>
<dbReference type="Proteomes" id="UP000767854">
    <property type="component" value="Unassembled WGS sequence"/>
</dbReference>
<evidence type="ECO:0000256" key="12">
    <source>
        <dbReference type="PIRNR" id="PIRNR015601"/>
    </source>
</evidence>
<comment type="similarity">
    <text evidence="2 12">Belongs to the RNA methyltransferase RsmE family.</text>
</comment>
<dbReference type="PANTHER" id="PTHR30027:SF3">
    <property type="entry name" value="16S RRNA (URACIL(1498)-N(3))-METHYLTRANSFERASE"/>
    <property type="match status" value="1"/>
</dbReference>
<evidence type="ECO:0000259" key="13">
    <source>
        <dbReference type="Pfam" id="PF04452"/>
    </source>
</evidence>
<dbReference type="PIRSF" id="PIRSF015601">
    <property type="entry name" value="MTase_slr0722"/>
    <property type="match status" value="1"/>
</dbReference>
<keyword evidence="15" id="KW-1185">Reference proteome</keyword>
<dbReference type="RefSeq" id="WP_204661325.1">
    <property type="nucleotide sequence ID" value="NZ_JAFBDT010000001.1"/>
</dbReference>
<dbReference type="InterPro" id="IPR029026">
    <property type="entry name" value="tRNA_m1G_MTases_N"/>
</dbReference>
<feature type="domain" description="Ribosomal RNA small subunit methyltransferase E methyltransferase" evidence="13">
    <location>
        <begin position="75"/>
        <end position="244"/>
    </location>
</feature>
<comment type="catalytic activity">
    <reaction evidence="11 12">
        <text>uridine(1498) in 16S rRNA + S-adenosyl-L-methionine = N(3)-methyluridine(1498) in 16S rRNA + S-adenosyl-L-homocysteine + H(+)</text>
        <dbReference type="Rhea" id="RHEA:42920"/>
        <dbReference type="Rhea" id="RHEA-COMP:10283"/>
        <dbReference type="Rhea" id="RHEA-COMP:10284"/>
        <dbReference type="ChEBI" id="CHEBI:15378"/>
        <dbReference type="ChEBI" id="CHEBI:57856"/>
        <dbReference type="ChEBI" id="CHEBI:59789"/>
        <dbReference type="ChEBI" id="CHEBI:65315"/>
        <dbReference type="ChEBI" id="CHEBI:74502"/>
        <dbReference type="EC" id="2.1.1.193"/>
    </reaction>
</comment>
<sequence length="251" mass="28294">MHRFFLGKSDLVLDQVILINESETLKHLKLSLRVKLSESIELISDQFTYICQIQSIEEDQITTKIQSKESHSNETSSTIDLFQCVPKGTKLELILQKNVELGVKKFYLVDSKRCVADYTGKDISKKIMRFERIIKEAAKQSKRDIVPEIEGPYTLKDVSKKIDTYDVFLVLYENEESTSIGEKLNALKSINSGKLKIGILVGPEGGLEPYEVDDLQANGAFSVSLGKRILRTETAGFTAVTIAQYIMGEFE</sequence>
<comment type="function">
    <text evidence="10 12">Specifically methylates the N3 position of the uracil ring of uridine 1498 (m3U1498) in 16S rRNA. Acts on the fully assembled 30S ribosomal subunit.</text>
</comment>
<dbReference type="GO" id="GO:0008168">
    <property type="term" value="F:methyltransferase activity"/>
    <property type="evidence" value="ECO:0007669"/>
    <property type="project" value="UniProtKB-KW"/>
</dbReference>
<dbReference type="InterPro" id="IPR029028">
    <property type="entry name" value="Alpha/beta_knot_MTases"/>
</dbReference>
<accession>A0ABS2MMT5</accession>
<evidence type="ECO:0000256" key="5">
    <source>
        <dbReference type="ARBA" id="ARBA00022490"/>
    </source>
</evidence>
<proteinExistence type="inferred from homology"/>
<comment type="subcellular location">
    <subcellularLocation>
        <location evidence="1 12">Cytoplasm</location>
    </subcellularLocation>
</comment>
<dbReference type="CDD" id="cd18084">
    <property type="entry name" value="RsmE-like"/>
    <property type="match status" value="1"/>
</dbReference>
<keyword evidence="9 12" id="KW-0949">S-adenosyl-L-methionine</keyword>
<evidence type="ECO:0000256" key="10">
    <source>
        <dbReference type="ARBA" id="ARBA00025699"/>
    </source>
</evidence>
<evidence type="ECO:0000256" key="9">
    <source>
        <dbReference type="ARBA" id="ARBA00022691"/>
    </source>
</evidence>
<dbReference type="GO" id="GO:0032259">
    <property type="term" value="P:methylation"/>
    <property type="evidence" value="ECO:0007669"/>
    <property type="project" value="UniProtKB-KW"/>
</dbReference>
<name>A0ABS2MMT5_9FIRM</name>
<dbReference type="Gene3D" id="3.40.1280.10">
    <property type="match status" value="1"/>
</dbReference>
<evidence type="ECO:0000256" key="8">
    <source>
        <dbReference type="ARBA" id="ARBA00022679"/>
    </source>
</evidence>
<dbReference type="NCBIfam" id="TIGR00046">
    <property type="entry name" value="RsmE family RNA methyltransferase"/>
    <property type="match status" value="1"/>
</dbReference>
<evidence type="ECO:0000313" key="14">
    <source>
        <dbReference type="EMBL" id="MBM7560716.1"/>
    </source>
</evidence>
<dbReference type="EC" id="2.1.1.193" evidence="3 12"/>
<dbReference type="Pfam" id="PF04452">
    <property type="entry name" value="Methyltrans_RNA"/>
    <property type="match status" value="1"/>
</dbReference>
<keyword evidence="7 12" id="KW-0489">Methyltransferase</keyword>
<keyword evidence="5 12" id="KW-0963">Cytoplasm</keyword>
<evidence type="ECO:0000256" key="2">
    <source>
        <dbReference type="ARBA" id="ARBA00005528"/>
    </source>
</evidence>
<evidence type="ECO:0000256" key="7">
    <source>
        <dbReference type="ARBA" id="ARBA00022603"/>
    </source>
</evidence>
<organism evidence="14 15">
    <name type="scientific">Fusibacter tunisiensis</name>
    <dbReference type="NCBI Taxonomy" id="1008308"/>
    <lineage>
        <taxon>Bacteria</taxon>
        <taxon>Bacillati</taxon>
        <taxon>Bacillota</taxon>
        <taxon>Clostridia</taxon>
        <taxon>Eubacteriales</taxon>
        <taxon>Eubacteriales Family XII. Incertae Sedis</taxon>
        <taxon>Fusibacter</taxon>
    </lineage>
</organism>
<dbReference type="InterPro" id="IPR046886">
    <property type="entry name" value="RsmE_MTase_dom"/>
</dbReference>
<gene>
    <name evidence="14" type="ORF">JOC49_000225</name>
</gene>
<dbReference type="EMBL" id="JAFBDT010000001">
    <property type="protein sequence ID" value="MBM7560716.1"/>
    <property type="molecule type" value="Genomic_DNA"/>
</dbReference>
<evidence type="ECO:0000313" key="15">
    <source>
        <dbReference type="Proteomes" id="UP000767854"/>
    </source>
</evidence>
<evidence type="ECO:0000256" key="11">
    <source>
        <dbReference type="ARBA" id="ARBA00047944"/>
    </source>
</evidence>
<dbReference type="PANTHER" id="PTHR30027">
    <property type="entry name" value="RIBOSOMAL RNA SMALL SUBUNIT METHYLTRANSFERASE E"/>
    <property type="match status" value="1"/>
</dbReference>
<dbReference type="InterPro" id="IPR006700">
    <property type="entry name" value="RsmE"/>
</dbReference>
<evidence type="ECO:0000256" key="4">
    <source>
        <dbReference type="ARBA" id="ARBA00013673"/>
    </source>
</evidence>
<evidence type="ECO:0000256" key="1">
    <source>
        <dbReference type="ARBA" id="ARBA00004496"/>
    </source>
</evidence>
<evidence type="ECO:0000256" key="6">
    <source>
        <dbReference type="ARBA" id="ARBA00022552"/>
    </source>
</evidence>
<dbReference type="SUPFAM" id="SSF75217">
    <property type="entry name" value="alpha/beta knot"/>
    <property type="match status" value="1"/>
</dbReference>
<keyword evidence="6 12" id="KW-0698">rRNA processing</keyword>